<dbReference type="EMBL" id="SSWH01000010">
    <property type="protein sequence ID" value="THJ65633.1"/>
    <property type="molecule type" value="Genomic_DNA"/>
</dbReference>
<comment type="caution">
    <text evidence="1">The sequence shown here is derived from an EMBL/GenBank/DDBJ whole genome shotgun (WGS) entry which is preliminary data.</text>
</comment>
<reference evidence="1 2" key="1">
    <citation type="submission" date="2019-04" db="EMBL/GenBank/DDBJ databases">
        <authorList>
            <person name="Liu Q."/>
            <person name="Xin Y.-H."/>
        </authorList>
    </citation>
    <scope>NUCLEOTIDE SEQUENCE [LARGE SCALE GENOMIC DNA]</scope>
    <source>
        <strain evidence="1 2">AM23</strain>
    </source>
</reference>
<gene>
    <name evidence="1" type="ORF">E8P82_11725</name>
</gene>
<evidence type="ECO:0000313" key="1">
    <source>
        <dbReference type="EMBL" id="THJ65633.1"/>
    </source>
</evidence>
<dbReference type="AlphaFoldDB" id="A0A4S5E2Q9"/>
<dbReference type="Proteomes" id="UP000305233">
    <property type="component" value="Unassembled WGS sequence"/>
</dbReference>
<evidence type="ECO:0000313" key="2">
    <source>
        <dbReference type="Proteomes" id="UP000305233"/>
    </source>
</evidence>
<organism evidence="1 2">
    <name type="scientific">Arthrobacter echini</name>
    <dbReference type="NCBI Taxonomy" id="1529066"/>
    <lineage>
        <taxon>Bacteria</taxon>
        <taxon>Bacillati</taxon>
        <taxon>Actinomycetota</taxon>
        <taxon>Actinomycetes</taxon>
        <taxon>Micrococcales</taxon>
        <taxon>Micrococcaceae</taxon>
        <taxon>Arthrobacter</taxon>
    </lineage>
</organism>
<sequence>MSIATTTGSAHARTARLGIREIVRRLNAALGATLVAALAGSKDRKISYKWAQQDGPTPHQVAVKRLQFAYAQWLVVSEAEGEHVARLWFIGANPWLDHDSPIDAIRDDRFKEIAAAASAMIDDGFTG</sequence>
<proteinExistence type="predicted"/>
<name>A0A4S5E2Q9_9MICC</name>
<dbReference type="OrthoDB" id="4748714at2"/>
<dbReference type="RefSeq" id="WP_136455084.1">
    <property type="nucleotide sequence ID" value="NZ_SSWH01000010.1"/>
</dbReference>
<accession>A0A4S5E2Q9</accession>
<keyword evidence="2" id="KW-1185">Reference proteome</keyword>
<protein>
    <submittedName>
        <fullName evidence="1">Uncharacterized protein</fullName>
    </submittedName>
</protein>